<evidence type="ECO:0000259" key="8">
    <source>
        <dbReference type="PROSITE" id="PS50850"/>
    </source>
</evidence>
<feature type="transmembrane region" description="Helical" evidence="7">
    <location>
        <begin position="178"/>
        <end position="198"/>
    </location>
</feature>
<evidence type="ECO:0000256" key="2">
    <source>
        <dbReference type="ARBA" id="ARBA00010992"/>
    </source>
</evidence>
<dbReference type="SUPFAM" id="SSF103473">
    <property type="entry name" value="MFS general substrate transporter"/>
    <property type="match status" value="1"/>
</dbReference>
<evidence type="ECO:0000256" key="1">
    <source>
        <dbReference type="ARBA" id="ARBA00004141"/>
    </source>
</evidence>
<dbReference type="EMBL" id="JFHC01000033">
    <property type="protein sequence ID" value="KDR40953.1"/>
    <property type="molecule type" value="Genomic_DNA"/>
</dbReference>
<dbReference type="PROSITE" id="PS00217">
    <property type="entry name" value="SUGAR_TRANSPORT_2"/>
    <property type="match status" value="1"/>
</dbReference>
<dbReference type="InterPro" id="IPR036259">
    <property type="entry name" value="MFS_trans_sf"/>
</dbReference>
<dbReference type="PANTHER" id="PTHR23511:SF34">
    <property type="entry name" value="SYNAPTIC VESICLE GLYCOPROTEIN 2"/>
    <property type="match status" value="1"/>
</dbReference>
<gene>
    <name evidence="9" type="ORF">BG61_21640</name>
</gene>
<evidence type="ECO:0000256" key="6">
    <source>
        <dbReference type="ARBA" id="ARBA00023136"/>
    </source>
</evidence>
<feature type="transmembrane region" description="Helical" evidence="7">
    <location>
        <begin position="146"/>
        <end position="166"/>
    </location>
</feature>
<dbReference type="InterPro" id="IPR020846">
    <property type="entry name" value="MFS_dom"/>
</dbReference>
<evidence type="ECO:0000313" key="9">
    <source>
        <dbReference type="EMBL" id="KDR40953.1"/>
    </source>
</evidence>
<comment type="similarity">
    <text evidence="2">Belongs to the major facilitator superfamily. Sugar transporter (TC 2.A.1.1) family.</text>
</comment>
<organism evidence="9 10">
    <name type="scientific">Caballeronia glathei</name>
    <dbReference type="NCBI Taxonomy" id="60547"/>
    <lineage>
        <taxon>Bacteria</taxon>
        <taxon>Pseudomonadati</taxon>
        <taxon>Pseudomonadota</taxon>
        <taxon>Betaproteobacteria</taxon>
        <taxon>Burkholderiales</taxon>
        <taxon>Burkholderiaceae</taxon>
        <taxon>Caballeronia</taxon>
    </lineage>
</organism>
<reference evidence="9 10" key="1">
    <citation type="submission" date="2014-03" db="EMBL/GenBank/DDBJ databases">
        <title>Draft Genome Sequences of Four Burkholderia Strains.</title>
        <authorList>
            <person name="Liu X.Y."/>
            <person name="Li C.X."/>
            <person name="Xu J.H."/>
        </authorList>
    </citation>
    <scope>NUCLEOTIDE SEQUENCE [LARGE SCALE GENOMIC DNA]</scope>
    <source>
        <strain evidence="9 10">DSM 50014</strain>
    </source>
</reference>
<evidence type="ECO:0000313" key="10">
    <source>
        <dbReference type="Proteomes" id="UP000027466"/>
    </source>
</evidence>
<keyword evidence="5 7" id="KW-1133">Transmembrane helix</keyword>
<name>A0A069PJQ2_9BURK</name>
<dbReference type="STRING" id="60547.GCA_000751215_00415"/>
<dbReference type="Gene3D" id="1.20.1250.20">
    <property type="entry name" value="MFS general substrate transporter like domains"/>
    <property type="match status" value="1"/>
</dbReference>
<feature type="transmembrane region" description="Helical" evidence="7">
    <location>
        <begin position="333"/>
        <end position="352"/>
    </location>
</feature>
<dbReference type="InterPro" id="IPR005828">
    <property type="entry name" value="MFS_sugar_transport-like"/>
</dbReference>
<dbReference type="Proteomes" id="UP000027466">
    <property type="component" value="Unassembled WGS sequence"/>
</dbReference>
<evidence type="ECO:0000256" key="5">
    <source>
        <dbReference type="ARBA" id="ARBA00022989"/>
    </source>
</evidence>
<feature type="transmembrane region" description="Helical" evidence="7">
    <location>
        <begin position="119"/>
        <end position="140"/>
    </location>
</feature>
<feature type="transmembrane region" description="Helical" evidence="7">
    <location>
        <begin position="384"/>
        <end position="406"/>
    </location>
</feature>
<feature type="transmembrane region" description="Helical" evidence="7">
    <location>
        <begin position="359"/>
        <end position="378"/>
    </location>
</feature>
<sequence>MPSTISRGDQSVLAEQPMDSVDPSVVSGTINGRLDRLPMTRHMWTLVMLIAAGGLFEQYDIYFTGYIAPGLFQSKLLTSTTASFFDLNGLAAFLASLFVGLFIGTICFSYIADRFGRRAVFLGSMIWYSVTTFILAFQGSVHGLEVWRLIGGIGIGVEMITIDTYISELAPRGARGQAFALFYGLAQISAPLVAFLAWMLVPARPFGFDGWRWVILFGSFGAALVLYLRRGLPESPRWLAQHGRLAEADRVLSAIEAKVQAEYGKPLPEPEKVVGTVHPQGRIAEMFGPVYRMRTIMLMIVNFCQTIGYYGFVSWIPTLLIAKGILVTRSLEYTFLIVLTYPVAPLIVMLVIDRFERKWQLVCSVISVAIIGTIFAMLDAPGWLIVVGCLQTLVVNWMSTIVHAYQSELFPTWMRARAVGFVFSWSRLSSIFAGFFIAYFLRAFGQAGVFAFIGGAMAIIATTVAWLGPRVTGRALEEIAH</sequence>
<keyword evidence="4 7" id="KW-0812">Transmembrane</keyword>
<feature type="transmembrane region" description="Helical" evidence="7">
    <location>
        <begin position="447"/>
        <end position="467"/>
    </location>
</feature>
<feature type="transmembrane region" description="Helical" evidence="7">
    <location>
        <begin position="418"/>
        <end position="441"/>
    </location>
</feature>
<comment type="caution">
    <text evidence="9">The sequence shown here is derived from an EMBL/GenBank/DDBJ whole genome shotgun (WGS) entry which is preliminary data.</text>
</comment>
<feature type="transmembrane region" description="Helical" evidence="7">
    <location>
        <begin position="87"/>
        <end position="112"/>
    </location>
</feature>
<dbReference type="PANTHER" id="PTHR23511">
    <property type="entry name" value="SYNAPTIC VESICLE GLYCOPROTEIN 2"/>
    <property type="match status" value="1"/>
</dbReference>
<evidence type="ECO:0000256" key="4">
    <source>
        <dbReference type="ARBA" id="ARBA00022692"/>
    </source>
</evidence>
<evidence type="ECO:0000256" key="7">
    <source>
        <dbReference type="SAM" id="Phobius"/>
    </source>
</evidence>
<feature type="transmembrane region" description="Helical" evidence="7">
    <location>
        <begin position="210"/>
        <end position="228"/>
    </location>
</feature>
<dbReference type="CDD" id="cd17316">
    <property type="entry name" value="MFS_SV2_like"/>
    <property type="match status" value="1"/>
</dbReference>
<dbReference type="InterPro" id="IPR005829">
    <property type="entry name" value="Sugar_transporter_CS"/>
</dbReference>
<feature type="domain" description="Major facilitator superfamily (MFS) profile" evidence="8">
    <location>
        <begin position="46"/>
        <end position="472"/>
    </location>
</feature>
<comment type="subcellular location">
    <subcellularLocation>
        <location evidence="1">Membrane</location>
        <topology evidence="1">Multi-pass membrane protein</topology>
    </subcellularLocation>
</comment>
<dbReference type="PROSITE" id="PS50850">
    <property type="entry name" value="MFS"/>
    <property type="match status" value="1"/>
</dbReference>
<dbReference type="GO" id="GO:0022857">
    <property type="term" value="F:transmembrane transporter activity"/>
    <property type="evidence" value="ECO:0007669"/>
    <property type="project" value="InterPro"/>
</dbReference>
<protein>
    <submittedName>
        <fullName evidence="9">MFS transporter</fullName>
    </submittedName>
</protein>
<dbReference type="AlphaFoldDB" id="A0A069PJQ2"/>
<proteinExistence type="inferred from homology"/>
<keyword evidence="10" id="KW-1185">Reference proteome</keyword>
<keyword evidence="3" id="KW-0813">Transport</keyword>
<feature type="transmembrane region" description="Helical" evidence="7">
    <location>
        <begin position="296"/>
        <end position="321"/>
    </location>
</feature>
<keyword evidence="6 7" id="KW-0472">Membrane</keyword>
<dbReference type="GO" id="GO:0016020">
    <property type="term" value="C:membrane"/>
    <property type="evidence" value="ECO:0007669"/>
    <property type="project" value="UniProtKB-SubCell"/>
</dbReference>
<accession>A0A069PJQ2</accession>
<evidence type="ECO:0000256" key="3">
    <source>
        <dbReference type="ARBA" id="ARBA00022448"/>
    </source>
</evidence>
<dbReference type="Pfam" id="PF00083">
    <property type="entry name" value="Sugar_tr"/>
    <property type="match status" value="1"/>
</dbReference>
<feature type="transmembrane region" description="Helical" evidence="7">
    <location>
        <begin position="43"/>
        <end position="67"/>
    </location>
</feature>